<evidence type="ECO:0000313" key="3">
    <source>
        <dbReference type="EMBL" id="GAA4757984.1"/>
    </source>
</evidence>
<feature type="signal peptide" evidence="2">
    <location>
        <begin position="1"/>
        <end position="19"/>
    </location>
</feature>
<feature type="chain" id="PRO_5045478010" description="Fibronectin type-III domain-containing protein" evidence="2">
    <location>
        <begin position="20"/>
        <end position="611"/>
    </location>
</feature>
<feature type="compositionally biased region" description="Polar residues" evidence="1">
    <location>
        <begin position="108"/>
        <end position="119"/>
    </location>
</feature>
<protein>
    <recommendedName>
        <fullName evidence="5">Fibronectin type-III domain-containing protein</fullName>
    </recommendedName>
</protein>
<reference evidence="4" key="1">
    <citation type="journal article" date="2019" name="Int. J. Syst. Evol. Microbiol.">
        <title>The Global Catalogue of Microorganisms (GCM) 10K type strain sequencing project: providing services to taxonomists for standard genome sequencing and annotation.</title>
        <authorList>
            <consortium name="The Broad Institute Genomics Platform"/>
            <consortium name="The Broad Institute Genome Sequencing Center for Infectious Disease"/>
            <person name="Wu L."/>
            <person name="Ma J."/>
        </authorList>
    </citation>
    <scope>NUCLEOTIDE SEQUENCE [LARGE SCALE GENOMIC DNA]</scope>
    <source>
        <strain evidence="4">JCM 18532</strain>
    </source>
</reference>
<proteinExistence type="predicted"/>
<accession>A0ABP8ZKB5</accession>
<name>A0ABP8ZKB5_9ACTN</name>
<gene>
    <name evidence="3" type="ORF">GCM10023350_49580</name>
</gene>
<dbReference type="Proteomes" id="UP001499882">
    <property type="component" value="Unassembled WGS sequence"/>
</dbReference>
<evidence type="ECO:0000256" key="2">
    <source>
        <dbReference type="SAM" id="SignalP"/>
    </source>
</evidence>
<evidence type="ECO:0008006" key="5">
    <source>
        <dbReference type="Google" id="ProtNLM"/>
    </source>
</evidence>
<evidence type="ECO:0000256" key="1">
    <source>
        <dbReference type="SAM" id="MobiDB-lite"/>
    </source>
</evidence>
<feature type="region of interest" description="Disordered" evidence="1">
    <location>
        <begin position="106"/>
        <end position="132"/>
    </location>
</feature>
<organism evidence="3 4">
    <name type="scientific">Nocardioides endophyticus</name>
    <dbReference type="NCBI Taxonomy" id="1353775"/>
    <lineage>
        <taxon>Bacteria</taxon>
        <taxon>Bacillati</taxon>
        <taxon>Actinomycetota</taxon>
        <taxon>Actinomycetes</taxon>
        <taxon>Propionibacteriales</taxon>
        <taxon>Nocardioidaceae</taxon>
        <taxon>Nocardioides</taxon>
    </lineage>
</organism>
<keyword evidence="4" id="KW-1185">Reference proteome</keyword>
<dbReference type="EMBL" id="BAABKN010000036">
    <property type="protein sequence ID" value="GAA4757984.1"/>
    <property type="molecule type" value="Genomic_DNA"/>
</dbReference>
<sequence length="611" mass="65735">MRIAVVTLVVSLAATVGLAVPSVASEPPDGPRWSTPIRVGGGEWPGSLLVTPGGVQQLATHWIPGSGCMRPECGTSYFRRSVDGAWASVAFADAVDALSSHERGWDVDTQSAGGSTDVTIRSRQDEGPWSTREVVPGLTTTDLTWPPDLFLTDDDRPVITMMTRVPGGDYHFLSAEQRSGTWTSVSLDLGSSYTGVQTTSTPGGGLRFARYDGSHTVVSERAVDGSWEPDTVLPTTARPVRWLSPHMIALVDSSTGALSVIEEDQDGDHLWTVDHLSSSFERGPFVTDKHGAPTAAWIATGGRLMVASRLTDHRGWSKPVELARGLPTYLSPSITDDPTGNVTVAWADTSNATHARQRPVGGSWLPELRVPSALARNTETGPVLGSDASGRVILVSGGVYSADLTPPVAVSAITSMPFRGWAASPSFRVGWGTTWLRATSHDVRYRTTSALARGASWRSLRAGTAQRAAVLTGRQGRTYCIEARAHAGTTTGPWGSARCVTTPLDDRRFDADRSWTHKRGETRTRTRGATLVLRDVRAQRLALLVDRRSRGVVKVSFAGRSLGTFRLARGIGPQHRLIELGRLGKVRRGKLVVRVMSRGQLVRVEGVYAGR</sequence>
<evidence type="ECO:0000313" key="4">
    <source>
        <dbReference type="Proteomes" id="UP001499882"/>
    </source>
</evidence>
<keyword evidence="2" id="KW-0732">Signal</keyword>
<dbReference type="RefSeq" id="WP_345529798.1">
    <property type="nucleotide sequence ID" value="NZ_BAABKN010000036.1"/>
</dbReference>
<comment type="caution">
    <text evidence="3">The sequence shown here is derived from an EMBL/GenBank/DDBJ whole genome shotgun (WGS) entry which is preliminary data.</text>
</comment>